<reference evidence="7" key="1">
    <citation type="submission" date="2021-05" db="EMBL/GenBank/DDBJ databases">
        <title>Novel Bacillus species.</title>
        <authorList>
            <person name="Liu G."/>
        </authorList>
    </citation>
    <scope>NUCLEOTIDE SEQUENCE</scope>
    <source>
        <strain evidence="7 9">FJAT-50051</strain>
    </source>
</reference>
<dbReference type="InterPro" id="IPR006140">
    <property type="entry name" value="D-isomer_DH_NAD-bd"/>
</dbReference>
<dbReference type="SUPFAM" id="SSF51735">
    <property type="entry name" value="NAD(P)-binding Rossmann-fold domains"/>
    <property type="match status" value="1"/>
</dbReference>
<evidence type="ECO:0000256" key="3">
    <source>
        <dbReference type="ARBA" id="ARBA00023027"/>
    </source>
</evidence>
<comment type="caution">
    <text evidence="7">The sequence shown here is derived from an EMBL/GenBank/DDBJ whole genome shotgun (WGS) entry which is preliminary data.</text>
</comment>
<dbReference type="PANTHER" id="PTHR43333:SF1">
    <property type="entry name" value="D-ISOMER SPECIFIC 2-HYDROXYACID DEHYDROGENASE NAD-BINDING DOMAIN-CONTAINING PROTEIN"/>
    <property type="match status" value="1"/>
</dbReference>
<sequence>MNLLLTGAYSYSQTQIKLLESLGLKIVYIQDERIPLGFDVSDIDAVVCNGLFLYNEISKFKSLKFIQLTSAGIERVPIDYIKENNIIICNAKEVYSNSIAEFVILKVLEIFKKSRYFYKLQEECRWEKQRDLLELTDKYVSIIGYGDIGKAVAYRLKPFGVKLIGVGRRPIQSDLIDEYYLIDQLEEVLWKSDIIILTVPLTKQTFHLINEHMLNQMKNNSVLVNISRGSIIDERALFHFVNNGKFLGVVLDVFEEEPLPRTNPLWGMERIIITPHNSYVSDKTNARLFSIIVNNLKNFIQNRQLKEL</sequence>
<evidence type="ECO:0000313" key="9">
    <source>
        <dbReference type="Proteomes" id="UP000677265"/>
    </source>
</evidence>
<gene>
    <name evidence="8" type="ORF">KHB02_010735</name>
    <name evidence="7" type="ORF">KHB02_24360</name>
</gene>
<accession>A0A942T324</accession>
<dbReference type="Pfam" id="PF00389">
    <property type="entry name" value="2-Hacid_dh"/>
    <property type="match status" value="1"/>
</dbReference>
<feature type="domain" description="D-isomer specific 2-hydroxyacid dehydrogenase NAD-binding" evidence="6">
    <location>
        <begin position="107"/>
        <end position="277"/>
    </location>
</feature>
<evidence type="ECO:0000256" key="4">
    <source>
        <dbReference type="RuleBase" id="RU003719"/>
    </source>
</evidence>
<dbReference type="RefSeq" id="WP_213144407.1">
    <property type="nucleotide sequence ID" value="NZ_JAGYPE020000015.1"/>
</dbReference>
<dbReference type="Pfam" id="PF02826">
    <property type="entry name" value="2-Hacid_dh_C"/>
    <property type="match status" value="1"/>
</dbReference>
<comment type="similarity">
    <text evidence="1 4">Belongs to the D-isomer specific 2-hydroxyacid dehydrogenase family.</text>
</comment>
<proteinExistence type="inferred from homology"/>
<dbReference type="GO" id="GO:0051287">
    <property type="term" value="F:NAD binding"/>
    <property type="evidence" value="ECO:0007669"/>
    <property type="project" value="InterPro"/>
</dbReference>
<dbReference type="AlphaFoldDB" id="A0A942T324"/>
<dbReference type="PANTHER" id="PTHR43333">
    <property type="entry name" value="2-HACID_DH_C DOMAIN-CONTAINING PROTEIN"/>
    <property type="match status" value="1"/>
</dbReference>
<dbReference type="EMBL" id="JAGYPE010000004">
    <property type="protein sequence ID" value="MBS4184535.1"/>
    <property type="molecule type" value="Genomic_DNA"/>
</dbReference>
<dbReference type="InterPro" id="IPR029753">
    <property type="entry name" value="D-isomer_DH_CS"/>
</dbReference>
<dbReference type="PROSITE" id="PS00671">
    <property type="entry name" value="D_2_HYDROXYACID_DH_3"/>
    <property type="match status" value="1"/>
</dbReference>
<keyword evidence="2 4" id="KW-0560">Oxidoreductase</keyword>
<evidence type="ECO:0000256" key="1">
    <source>
        <dbReference type="ARBA" id="ARBA00005854"/>
    </source>
</evidence>
<dbReference type="Proteomes" id="UP000677265">
    <property type="component" value="Unassembled WGS sequence"/>
</dbReference>
<organism evidence="7">
    <name type="scientific">Neobacillus citreus</name>
    <dbReference type="NCBI Taxonomy" id="2833578"/>
    <lineage>
        <taxon>Bacteria</taxon>
        <taxon>Bacillati</taxon>
        <taxon>Bacillota</taxon>
        <taxon>Bacilli</taxon>
        <taxon>Bacillales</taxon>
        <taxon>Bacillaceae</taxon>
        <taxon>Neobacillus</taxon>
    </lineage>
</organism>
<evidence type="ECO:0000313" key="8">
    <source>
        <dbReference type="EMBL" id="MCH6266000.1"/>
    </source>
</evidence>
<dbReference type="SUPFAM" id="SSF52283">
    <property type="entry name" value="Formate/glycerate dehydrogenase catalytic domain-like"/>
    <property type="match status" value="1"/>
</dbReference>
<dbReference type="InterPro" id="IPR006139">
    <property type="entry name" value="D-isomer_2_OHA_DH_cat_dom"/>
</dbReference>
<keyword evidence="3" id="KW-0520">NAD</keyword>
<evidence type="ECO:0000259" key="5">
    <source>
        <dbReference type="Pfam" id="PF00389"/>
    </source>
</evidence>
<protein>
    <submittedName>
        <fullName evidence="8">NAD(P)-binding domain-containing protein</fullName>
    </submittedName>
</protein>
<keyword evidence="9" id="KW-1185">Reference proteome</keyword>
<evidence type="ECO:0000259" key="6">
    <source>
        <dbReference type="Pfam" id="PF02826"/>
    </source>
</evidence>
<dbReference type="GO" id="GO:0016616">
    <property type="term" value="F:oxidoreductase activity, acting on the CH-OH group of donors, NAD or NADP as acceptor"/>
    <property type="evidence" value="ECO:0007669"/>
    <property type="project" value="InterPro"/>
</dbReference>
<evidence type="ECO:0000256" key="2">
    <source>
        <dbReference type="ARBA" id="ARBA00023002"/>
    </source>
</evidence>
<dbReference type="EMBL" id="JAGYPE020000015">
    <property type="protein sequence ID" value="MCH6266000.1"/>
    <property type="molecule type" value="Genomic_DNA"/>
</dbReference>
<dbReference type="InterPro" id="IPR036291">
    <property type="entry name" value="NAD(P)-bd_dom_sf"/>
</dbReference>
<feature type="domain" description="D-isomer specific 2-hydroxyacid dehydrogenase catalytic" evidence="5">
    <location>
        <begin position="39"/>
        <end position="306"/>
    </location>
</feature>
<evidence type="ECO:0000313" key="7">
    <source>
        <dbReference type="EMBL" id="MBS4184535.1"/>
    </source>
</evidence>
<name>A0A942T324_9BACI</name>
<dbReference type="Gene3D" id="3.40.50.720">
    <property type="entry name" value="NAD(P)-binding Rossmann-like Domain"/>
    <property type="match status" value="2"/>
</dbReference>